<gene>
    <name evidence="1" type="ORF">CLUMA_CG000525</name>
</gene>
<proteinExistence type="predicted"/>
<organism evidence="1 2">
    <name type="scientific">Clunio marinus</name>
    <dbReference type="NCBI Taxonomy" id="568069"/>
    <lineage>
        <taxon>Eukaryota</taxon>
        <taxon>Metazoa</taxon>
        <taxon>Ecdysozoa</taxon>
        <taxon>Arthropoda</taxon>
        <taxon>Hexapoda</taxon>
        <taxon>Insecta</taxon>
        <taxon>Pterygota</taxon>
        <taxon>Neoptera</taxon>
        <taxon>Endopterygota</taxon>
        <taxon>Diptera</taxon>
        <taxon>Nematocera</taxon>
        <taxon>Chironomoidea</taxon>
        <taxon>Chironomidae</taxon>
        <taxon>Clunio</taxon>
    </lineage>
</organism>
<evidence type="ECO:0000313" key="1">
    <source>
        <dbReference type="EMBL" id="CRK86692.1"/>
    </source>
</evidence>
<dbReference type="AlphaFoldDB" id="A0A1J1HH02"/>
<accession>A0A1J1HH02</accession>
<dbReference type="Proteomes" id="UP000183832">
    <property type="component" value="Unassembled WGS sequence"/>
</dbReference>
<name>A0A1J1HH02_9DIPT</name>
<evidence type="ECO:0000313" key="2">
    <source>
        <dbReference type="Proteomes" id="UP000183832"/>
    </source>
</evidence>
<keyword evidence="2" id="KW-1185">Reference proteome</keyword>
<protein>
    <submittedName>
        <fullName evidence="1">CLUMA_CG000525, isoform A</fullName>
    </submittedName>
</protein>
<sequence>MRKRNELLRLRKKKTDFCVRFNRDDDDEKILHLCTEISETATRRKIFSTGNQSSVQSKYGRNEWNGKQLKRRKTNSIRDFFLRW</sequence>
<dbReference type="EMBL" id="CVRI01000002">
    <property type="protein sequence ID" value="CRK86692.1"/>
    <property type="molecule type" value="Genomic_DNA"/>
</dbReference>
<reference evidence="1 2" key="1">
    <citation type="submission" date="2015-04" db="EMBL/GenBank/DDBJ databases">
        <authorList>
            <person name="Syromyatnikov M.Y."/>
            <person name="Popov V.N."/>
        </authorList>
    </citation>
    <scope>NUCLEOTIDE SEQUENCE [LARGE SCALE GENOMIC DNA]</scope>
</reference>